<feature type="region of interest" description="Disordered" evidence="1">
    <location>
        <begin position="54"/>
        <end position="127"/>
    </location>
</feature>
<dbReference type="RefSeq" id="WP_340365963.1">
    <property type="nucleotide sequence ID" value="NZ_JBBKZV010000017.1"/>
</dbReference>
<proteinExistence type="predicted"/>
<comment type="caution">
    <text evidence="2">The sequence shown here is derived from an EMBL/GenBank/DDBJ whole genome shotgun (WGS) entry which is preliminary data.</text>
</comment>
<organism evidence="2 3">
    <name type="scientific">Variovorax humicola</name>
    <dbReference type="NCBI Taxonomy" id="1769758"/>
    <lineage>
        <taxon>Bacteria</taxon>
        <taxon>Pseudomonadati</taxon>
        <taxon>Pseudomonadota</taxon>
        <taxon>Betaproteobacteria</taxon>
        <taxon>Burkholderiales</taxon>
        <taxon>Comamonadaceae</taxon>
        <taxon>Variovorax</taxon>
    </lineage>
</organism>
<protein>
    <submittedName>
        <fullName evidence="2">Uncharacterized protein</fullName>
    </submittedName>
</protein>
<dbReference type="Proteomes" id="UP001363010">
    <property type="component" value="Unassembled WGS sequence"/>
</dbReference>
<feature type="compositionally biased region" description="Basic and acidic residues" evidence="1">
    <location>
        <begin position="67"/>
        <end position="95"/>
    </location>
</feature>
<reference evidence="2 3" key="1">
    <citation type="submission" date="2024-03" db="EMBL/GenBank/DDBJ databases">
        <title>Novel species of the genus Variovorax.</title>
        <authorList>
            <person name="Liu Q."/>
            <person name="Xin Y.-H."/>
        </authorList>
    </citation>
    <scope>NUCLEOTIDE SEQUENCE [LARGE SCALE GENOMIC DNA]</scope>
    <source>
        <strain evidence="2 3">KACC 18501</strain>
    </source>
</reference>
<evidence type="ECO:0000313" key="2">
    <source>
        <dbReference type="EMBL" id="MEJ8824839.1"/>
    </source>
</evidence>
<evidence type="ECO:0000256" key="1">
    <source>
        <dbReference type="SAM" id="MobiDB-lite"/>
    </source>
</evidence>
<sequence>MPIRIASLTHRIAKNGAMLHKATMDRVHSLGADHEPSEAEQALAEERRLLKEERAKRQAKALQPRAKAIDKLVRTHHPQAKEKPKEKKEPKEAKAGKVHKRSRADKHAAQAAALQAASRAPKKSAKT</sequence>
<gene>
    <name evidence="2" type="ORF">WKW80_22865</name>
</gene>
<accession>A0ABU8W5M0</accession>
<keyword evidence="3" id="KW-1185">Reference proteome</keyword>
<name>A0ABU8W5M0_9BURK</name>
<evidence type="ECO:0000313" key="3">
    <source>
        <dbReference type="Proteomes" id="UP001363010"/>
    </source>
</evidence>
<dbReference type="EMBL" id="JBBKZV010000017">
    <property type="protein sequence ID" value="MEJ8824839.1"/>
    <property type="molecule type" value="Genomic_DNA"/>
</dbReference>